<dbReference type="EMBL" id="CAUJNA010001247">
    <property type="protein sequence ID" value="CAJ1385541.1"/>
    <property type="molecule type" value="Genomic_DNA"/>
</dbReference>
<name>A0AA36IF09_9DINO</name>
<organism evidence="2 3">
    <name type="scientific">Effrenium voratum</name>
    <dbReference type="NCBI Taxonomy" id="2562239"/>
    <lineage>
        <taxon>Eukaryota</taxon>
        <taxon>Sar</taxon>
        <taxon>Alveolata</taxon>
        <taxon>Dinophyceae</taxon>
        <taxon>Suessiales</taxon>
        <taxon>Symbiodiniaceae</taxon>
        <taxon>Effrenium</taxon>
    </lineage>
</organism>
<protein>
    <submittedName>
        <fullName evidence="2">Uncharacterized protein</fullName>
    </submittedName>
</protein>
<sequence>MQSWQFKTDLSEDEANWESQTLSDWLLLGHTASRQCSQAVVGEKFYLTTSPCVAFKWQVMSVDDSGVILKRPSKTGNEIFMMTVPVQKMSMRLSCHETNAGIHVSAVGLDPYGDCRFESTFIRPIAVSTLLVHILSDMTGKPDWWTDQDEIICLDSNCVQTRSSMTIEQLARAKEPAMKRPATAPPKVVQSILKRPASRR</sequence>
<accession>A0AA36IF09</accession>
<proteinExistence type="predicted"/>
<feature type="region of interest" description="Disordered" evidence="1">
    <location>
        <begin position="175"/>
        <end position="200"/>
    </location>
</feature>
<dbReference type="AlphaFoldDB" id="A0AA36IF09"/>
<dbReference type="Proteomes" id="UP001178507">
    <property type="component" value="Unassembled WGS sequence"/>
</dbReference>
<keyword evidence="3" id="KW-1185">Reference proteome</keyword>
<evidence type="ECO:0000313" key="3">
    <source>
        <dbReference type="Proteomes" id="UP001178507"/>
    </source>
</evidence>
<reference evidence="2" key="1">
    <citation type="submission" date="2023-08" db="EMBL/GenBank/DDBJ databases">
        <authorList>
            <person name="Chen Y."/>
            <person name="Shah S."/>
            <person name="Dougan E. K."/>
            <person name="Thang M."/>
            <person name="Chan C."/>
        </authorList>
    </citation>
    <scope>NUCLEOTIDE SEQUENCE</scope>
</reference>
<gene>
    <name evidence="2" type="ORF">EVOR1521_LOCUS12125</name>
</gene>
<comment type="caution">
    <text evidence="2">The sequence shown here is derived from an EMBL/GenBank/DDBJ whole genome shotgun (WGS) entry which is preliminary data.</text>
</comment>
<evidence type="ECO:0000313" key="2">
    <source>
        <dbReference type="EMBL" id="CAJ1385541.1"/>
    </source>
</evidence>
<evidence type="ECO:0000256" key="1">
    <source>
        <dbReference type="SAM" id="MobiDB-lite"/>
    </source>
</evidence>